<evidence type="ECO:0000256" key="1">
    <source>
        <dbReference type="ARBA" id="ARBA00004496"/>
    </source>
</evidence>
<evidence type="ECO:0000256" key="10">
    <source>
        <dbReference type="ARBA" id="ARBA00023163"/>
    </source>
</evidence>
<dbReference type="Pfam" id="PF00072">
    <property type="entry name" value="Response_reg"/>
    <property type="match status" value="1"/>
</dbReference>
<dbReference type="Pfam" id="PF00158">
    <property type="entry name" value="Sigma54_activat"/>
    <property type="match status" value="1"/>
</dbReference>
<evidence type="ECO:0000259" key="13">
    <source>
        <dbReference type="PROSITE" id="PS50110"/>
    </source>
</evidence>
<feature type="domain" description="Sigma-54 factor interaction" evidence="12">
    <location>
        <begin position="143"/>
        <end position="372"/>
    </location>
</feature>
<dbReference type="PROSITE" id="PS00675">
    <property type="entry name" value="SIGMA54_INTERACT_1"/>
    <property type="match status" value="1"/>
</dbReference>
<dbReference type="InterPro" id="IPR003593">
    <property type="entry name" value="AAA+_ATPase"/>
</dbReference>
<accession>A0A846QLW5</accession>
<gene>
    <name evidence="14" type="ORF">GGQ74_002855</name>
</gene>
<dbReference type="Gene3D" id="1.10.8.60">
    <property type="match status" value="1"/>
</dbReference>
<dbReference type="InterPro" id="IPR001789">
    <property type="entry name" value="Sig_transdc_resp-reg_receiver"/>
</dbReference>
<evidence type="ECO:0000313" key="15">
    <source>
        <dbReference type="Proteomes" id="UP000580856"/>
    </source>
</evidence>
<dbReference type="PROSITE" id="PS00688">
    <property type="entry name" value="SIGMA54_INTERACT_3"/>
    <property type="match status" value="1"/>
</dbReference>
<dbReference type="Pfam" id="PF25601">
    <property type="entry name" value="AAA_lid_14"/>
    <property type="match status" value="1"/>
</dbReference>
<dbReference type="GO" id="GO:0006355">
    <property type="term" value="P:regulation of DNA-templated transcription"/>
    <property type="evidence" value="ECO:0007669"/>
    <property type="project" value="InterPro"/>
</dbReference>
<keyword evidence="8" id="KW-0238">DNA-binding</keyword>
<dbReference type="GO" id="GO:0005737">
    <property type="term" value="C:cytoplasm"/>
    <property type="evidence" value="ECO:0007669"/>
    <property type="project" value="UniProtKB-SubCell"/>
</dbReference>
<dbReference type="InterPro" id="IPR025662">
    <property type="entry name" value="Sigma_54_int_dom_ATP-bd_1"/>
</dbReference>
<dbReference type="InterPro" id="IPR002078">
    <property type="entry name" value="Sigma_54_int"/>
</dbReference>
<keyword evidence="7" id="KW-0805">Transcription regulation</keyword>
<sequence>MAHNILVLDDERNYLVVLEAMLDEAGYNVTALSDPELALAYLEESEVDVLVTDMKMPKLSGREVLERVQRNYPHIPVLIMTAFGSIESAVEAMRLGAFDYITKPFSNEQLMLSIAKATQLADMHRSNRLLRENLEERYGLHNIIGKSKVMRQVLEMVDKAAPSRSTVLIEGDSGTGKELVARAIHFASPRKDAPFVSVNCMALAPGVLESELFGHEKGSFTGAVASRRGRFELANGGTLFLDEIGELTPELQVKLLRVLQERKFERVGGAREIEVDIRVVTATNVDLAQAVQAGSFREDLYYRLNVVRIHMPPLRERREDIPLLAAHFLAKYATENAKDIHGFSSEALNYITGYEWPGNVRQLQNVIERCVVLASGTSITVDDLPAEVRDEESQFKSAVDLLPARLNLGDTLEKIEGALVRRALARNDFVKVKAAEALGISKSLLQYKLKKYNITG</sequence>
<dbReference type="PRINTS" id="PR01590">
    <property type="entry name" value="HTHFIS"/>
</dbReference>
<dbReference type="GO" id="GO:0000160">
    <property type="term" value="P:phosphorelay signal transduction system"/>
    <property type="evidence" value="ECO:0007669"/>
    <property type="project" value="UniProtKB-KW"/>
</dbReference>
<dbReference type="SUPFAM" id="SSF52540">
    <property type="entry name" value="P-loop containing nucleoside triphosphate hydrolases"/>
    <property type="match status" value="1"/>
</dbReference>
<evidence type="ECO:0000256" key="2">
    <source>
        <dbReference type="ARBA" id="ARBA00022490"/>
    </source>
</evidence>
<dbReference type="InterPro" id="IPR058031">
    <property type="entry name" value="AAA_lid_NorR"/>
</dbReference>
<dbReference type="Gene3D" id="3.40.50.300">
    <property type="entry name" value="P-loop containing nucleotide triphosphate hydrolases"/>
    <property type="match status" value="1"/>
</dbReference>
<dbReference type="RefSeq" id="WP_167942252.1">
    <property type="nucleotide sequence ID" value="NZ_JAATJA010000004.1"/>
</dbReference>
<proteinExistence type="predicted"/>
<evidence type="ECO:0000256" key="6">
    <source>
        <dbReference type="ARBA" id="ARBA00023012"/>
    </source>
</evidence>
<dbReference type="PANTHER" id="PTHR32071">
    <property type="entry name" value="TRANSCRIPTIONAL REGULATORY PROTEIN"/>
    <property type="match status" value="1"/>
</dbReference>
<comment type="subcellular location">
    <subcellularLocation>
        <location evidence="1">Cytoplasm</location>
    </subcellularLocation>
</comment>
<dbReference type="FunFam" id="3.40.50.300:FF:000006">
    <property type="entry name" value="DNA-binding transcriptional regulator NtrC"/>
    <property type="match status" value="1"/>
</dbReference>
<dbReference type="SMART" id="SM00382">
    <property type="entry name" value="AAA"/>
    <property type="match status" value="1"/>
</dbReference>
<evidence type="ECO:0000256" key="9">
    <source>
        <dbReference type="ARBA" id="ARBA00023159"/>
    </source>
</evidence>
<dbReference type="GO" id="GO:0043565">
    <property type="term" value="F:sequence-specific DNA binding"/>
    <property type="evidence" value="ECO:0007669"/>
    <property type="project" value="InterPro"/>
</dbReference>
<evidence type="ECO:0000256" key="5">
    <source>
        <dbReference type="ARBA" id="ARBA00022840"/>
    </source>
</evidence>
<dbReference type="PROSITE" id="PS00676">
    <property type="entry name" value="SIGMA54_INTERACT_2"/>
    <property type="match status" value="1"/>
</dbReference>
<comment type="caution">
    <text evidence="14">The sequence shown here is derived from an EMBL/GenBank/DDBJ whole genome shotgun (WGS) entry which is preliminary data.</text>
</comment>
<dbReference type="InterPro" id="IPR027417">
    <property type="entry name" value="P-loop_NTPase"/>
</dbReference>
<dbReference type="AlphaFoldDB" id="A0A846QLW5"/>
<keyword evidence="6" id="KW-0902">Two-component regulatory system</keyword>
<keyword evidence="3 11" id="KW-0597">Phosphoprotein</keyword>
<dbReference type="Gene3D" id="3.40.50.2300">
    <property type="match status" value="1"/>
</dbReference>
<keyword evidence="9" id="KW-0010">Activator</keyword>
<evidence type="ECO:0000259" key="12">
    <source>
        <dbReference type="PROSITE" id="PS50045"/>
    </source>
</evidence>
<feature type="modified residue" description="4-aspartylphosphate" evidence="11">
    <location>
        <position position="53"/>
    </location>
</feature>
<organism evidence="14 15">
    <name type="scientific">Desulfobaculum xiamenense</name>
    <dbReference type="NCBI Taxonomy" id="995050"/>
    <lineage>
        <taxon>Bacteria</taxon>
        <taxon>Pseudomonadati</taxon>
        <taxon>Thermodesulfobacteriota</taxon>
        <taxon>Desulfovibrionia</taxon>
        <taxon>Desulfovibrionales</taxon>
        <taxon>Desulfovibrionaceae</taxon>
        <taxon>Desulfobaculum</taxon>
    </lineage>
</organism>
<evidence type="ECO:0000256" key="11">
    <source>
        <dbReference type="PROSITE-ProRule" id="PRU00169"/>
    </source>
</evidence>
<dbReference type="InterPro" id="IPR025944">
    <property type="entry name" value="Sigma_54_int_dom_CS"/>
</dbReference>
<evidence type="ECO:0000256" key="3">
    <source>
        <dbReference type="ARBA" id="ARBA00022553"/>
    </source>
</evidence>
<dbReference type="PROSITE" id="PS50045">
    <property type="entry name" value="SIGMA54_INTERACT_4"/>
    <property type="match status" value="1"/>
</dbReference>
<dbReference type="FunFam" id="1.10.8.60:FF:000014">
    <property type="entry name" value="DNA-binding transcriptional regulator NtrC"/>
    <property type="match status" value="1"/>
</dbReference>
<dbReference type="SMART" id="SM00448">
    <property type="entry name" value="REC"/>
    <property type="match status" value="1"/>
</dbReference>
<evidence type="ECO:0000256" key="7">
    <source>
        <dbReference type="ARBA" id="ARBA00023015"/>
    </source>
</evidence>
<evidence type="ECO:0000313" key="14">
    <source>
        <dbReference type="EMBL" id="NJB69158.1"/>
    </source>
</evidence>
<dbReference type="Pfam" id="PF02954">
    <property type="entry name" value="HTH_8"/>
    <property type="match status" value="1"/>
</dbReference>
<dbReference type="EMBL" id="JAATJA010000004">
    <property type="protein sequence ID" value="NJB69158.1"/>
    <property type="molecule type" value="Genomic_DNA"/>
</dbReference>
<evidence type="ECO:0000256" key="4">
    <source>
        <dbReference type="ARBA" id="ARBA00022741"/>
    </source>
</evidence>
<evidence type="ECO:0000256" key="8">
    <source>
        <dbReference type="ARBA" id="ARBA00023125"/>
    </source>
</evidence>
<keyword evidence="15" id="KW-1185">Reference proteome</keyword>
<keyword evidence="2" id="KW-0963">Cytoplasm</keyword>
<keyword evidence="5" id="KW-0067">ATP-binding</keyword>
<keyword evidence="10" id="KW-0804">Transcription</keyword>
<dbReference type="InterPro" id="IPR002197">
    <property type="entry name" value="HTH_Fis"/>
</dbReference>
<dbReference type="FunFam" id="3.40.50.2300:FF:000018">
    <property type="entry name" value="DNA-binding transcriptional regulator NtrC"/>
    <property type="match status" value="1"/>
</dbReference>
<feature type="domain" description="Response regulatory" evidence="13">
    <location>
        <begin position="4"/>
        <end position="118"/>
    </location>
</feature>
<dbReference type="InterPro" id="IPR011006">
    <property type="entry name" value="CheY-like_superfamily"/>
</dbReference>
<dbReference type="Gene3D" id="1.10.10.60">
    <property type="entry name" value="Homeodomain-like"/>
    <property type="match status" value="1"/>
</dbReference>
<protein>
    <submittedName>
        <fullName evidence="14">Two-component system NtrC family response regulator</fullName>
    </submittedName>
</protein>
<dbReference type="InterPro" id="IPR025943">
    <property type="entry name" value="Sigma_54_int_dom_ATP-bd_2"/>
</dbReference>
<name>A0A846QLW5_9BACT</name>
<dbReference type="CDD" id="cd00009">
    <property type="entry name" value="AAA"/>
    <property type="match status" value="1"/>
</dbReference>
<dbReference type="SUPFAM" id="SSF46689">
    <property type="entry name" value="Homeodomain-like"/>
    <property type="match status" value="1"/>
</dbReference>
<keyword evidence="4" id="KW-0547">Nucleotide-binding</keyword>
<reference evidence="14 15" key="1">
    <citation type="submission" date="2020-03" db="EMBL/GenBank/DDBJ databases">
        <title>Genomic Encyclopedia of Type Strains, Phase IV (KMG-IV): sequencing the most valuable type-strain genomes for metagenomic binning, comparative biology and taxonomic classification.</title>
        <authorList>
            <person name="Goeker M."/>
        </authorList>
    </citation>
    <scope>NUCLEOTIDE SEQUENCE [LARGE SCALE GENOMIC DNA]</scope>
    <source>
        <strain evidence="14 15">DSM 24233</strain>
    </source>
</reference>
<dbReference type="PROSITE" id="PS50110">
    <property type="entry name" value="RESPONSE_REGULATORY"/>
    <property type="match status" value="1"/>
</dbReference>
<dbReference type="InterPro" id="IPR009057">
    <property type="entry name" value="Homeodomain-like_sf"/>
</dbReference>
<dbReference type="Proteomes" id="UP000580856">
    <property type="component" value="Unassembled WGS sequence"/>
</dbReference>
<dbReference type="GO" id="GO:0005524">
    <property type="term" value="F:ATP binding"/>
    <property type="evidence" value="ECO:0007669"/>
    <property type="project" value="UniProtKB-KW"/>
</dbReference>
<dbReference type="SUPFAM" id="SSF52172">
    <property type="entry name" value="CheY-like"/>
    <property type="match status" value="1"/>
</dbReference>